<dbReference type="Proteomes" id="UP000092461">
    <property type="component" value="Unassembled WGS sequence"/>
</dbReference>
<dbReference type="Gene3D" id="2.40.10.10">
    <property type="entry name" value="Trypsin-like serine proteases"/>
    <property type="match status" value="1"/>
</dbReference>
<feature type="domain" description="Peptidase S1" evidence="4">
    <location>
        <begin position="49"/>
        <end position="149"/>
    </location>
</feature>
<dbReference type="AlphaFoldDB" id="A0A1B0C8Q3"/>
<dbReference type="EnsemblMetazoa" id="LLOJ000325-RA">
    <property type="protein sequence ID" value="LLOJ000325-PA"/>
    <property type="gene ID" value="LLOJ000325"/>
</dbReference>
<dbReference type="VEuPathDB" id="VectorBase:LLOJ000325"/>
<dbReference type="GO" id="GO:0006508">
    <property type="term" value="P:proteolysis"/>
    <property type="evidence" value="ECO:0007669"/>
    <property type="project" value="UniProtKB-KW"/>
</dbReference>
<evidence type="ECO:0000313" key="5">
    <source>
        <dbReference type="EMBL" id="MBC1178258.1"/>
    </source>
</evidence>
<dbReference type="Pfam" id="PF00089">
    <property type="entry name" value="Trypsin"/>
    <property type="match status" value="1"/>
</dbReference>
<feature type="signal peptide" evidence="3">
    <location>
        <begin position="1"/>
        <end position="19"/>
    </location>
</feature>
<accession>A0A1B0C8Q3</accession>
<dbReference type="SUPFAM" id="SSF50494">
    <property type="entry name" value="Trypsin-like serine proteases"/>
    <property type="match status" value="1"/>
</dbReference>
<dbReference type="VEuPathDB" id="VectorBase:LLONM1_003350"/>
<name>A0A1B0C8Q3_LUTLO</name>
<reference evidence="7" key="1">
    <citation type="submission" date="2012-05" db="EMBL/GenBank/DDBJ databases">
        <title>Whole Genome Assembly of Lutzomyia longipalpis.</title>
        <authorList>
            <person name="Richards S."/>
            <person name="Qu C."/>
            <person name="Dillon R."/>
            <person name="Worley K."/>
            <person name="Scherer S."/>
            <person name="Batterton M."/>
            <person name="Taylor A."/>
            <person name="Hawes A."/>
            <person name="Hernandez B."/>
            <person name="Kovar C."/>
            <person name="Mandapat C."/>
            <person name="Pham C."/>
            <person name="Qu C."/>
            <person name="Jing C."/>
            <person name="Bess C."/>
            <person name="Bandaranaike D."/>
            <person name="Ngo D."/>
            <person name="Ongeri F."/>
            <person name="Arias F."/>
            <person name="Lara F."/>
            <person name="Weissenberger G."/>
            <person name="Kamau G."/>
            <person name="Han H."/>
            <person name="Shen H."/>
            <person name="Dinh H."/>
            <person name="Khalil I."/>
            <person name="Jones J."/>
            <person name="Shafer J."/>
            <person name="Jayaseelan J."/>
            <person name="Quiroz J."/>
            <person name="Blankenburg K."/>
            <person name="Nguyen L."/>
            <person name="Jackson L."/>
            <person name="Francisco L."/>
            <person name="Tang L.-Y."/>
            <person name="Pu L.-L."/>
            <person name="Perales L."/>
            <person name="Lorensuhewa L."/>
            <person name="Munidasa M."/>
            <person name="Coyle M."/>
            <person name="Taylor M."/>
            <person name="Puazo M."/>
            <person name="Firestine M."/>
            <person name="Scheel M."/>
            <person name="Javaid M."/>
            <person name="Wang M."/>
            <person name="Li M."/>
            <person name="Tabassum N."/>
            <person name="Saada N."/>
            <person name="Osuji N."/>
            <person name="Aqrawi P."/>
            <person name="Fu Q."/>
            <person name="Thornton R."/>
            <person name="Raj R."/>
            <person name="Goodspeed R."/>
            <person name="Mata R."/>
            <person name="Najjar R."/>
            <person name="Gubbala S."/>
            <person name="Lee S."/>
            <person name="Denson S."/>
            <person name="Patil S."/>
            <person name="Macmil S."/>
            <person name="Qi S."/>
            <person name="Matskevitch T."/>
            <person name="Palculict T."/>
            <person name="Mathew T."/>
            <person name="Vee V."/>
            <person name="Velamala V."/>
            <person name="Korchina V."/>
            <person name="Cai W."/>
            <person name="Liu W."/>
            <person name="Dai W."/>
            <person name="Zou X."/>
            <person name="Zhu Y."/>
            <person name="Zhang Y."/>
            <person name="Wu Y.-Q."/>
            <person name="Xin Y."/>
            <person name="Nazarath L."/>
            <person name="Kovar C."/>
            <person name="Han Y."/>
            <person name="Muzny D."/>
            <person name="Gibbs R."/>
        </authorList>
    </citation>
    <scope>NUCLEOTIDE SEQUENCE [LARGE SCALE GENOMIC DNA]</scope>
    <source>
        <strain evidence="7">Jacobina</strain>
    </source>
</reference>
<sequence length="170" mass="18958">MKAFLLIVFCCVVNFGGWANVGAEFSSKDYDGDNDWGSDNSGSNSECYDADIKEFPFTAALYYNHEFICSATIITRYLAVTPAFCIQDKSYILMDLSVGKTHPSPDEGIHITQAIKHPHFNPRTGDYDIAVLIFERIAFNETIKPMLLLKLAIPSSSHWNSCENCNLGTL</sequence>
<dbReference type="InterPro" id="IPR043504">
    <property type="entry name" value="Peptidase_S1_PA_chymotrypsin"/>
</dbReference>
<evidence type="ECO:0000259" key="4">
    <source>
        <dbReference type="Pfam" id="PF00089"/>
    </source>
</evidence>
<proteinExistence type="inferred from homology"/>
<keyword evidence="5" id="KW-0645">Protease</keyword>
<dbReference type="EMBL" id="GITU01009555">
    <property type="protein sequence ID" value="MBC1178258.1"/>
    <property type="molecule type" value="Transcribed_RNA"/>
</dbReference>
<dbReference type="PANTHER" id="PTHR24252">
    <property type="entry name" value="ACROSIN-RELATED"/>
    <property type="match status" value="1"/>
</dbReference>
<evidence type="ECO:0000313" key="6">
    <source>
        <dbReference type="EnsemblMetazoa" id="LLOJ000325-PA"/>
    </source>
</evidence>
<keyword evidence="7" id="KW-1185">Reference proteome</keyword>
<dbReference type="EMBL" id="AJWK01001243">
    <property type="status" value="NOT_ANNOTATED_CDS"/>
    <property type="molecule type" value="Genomic_DNA"/>
</dbReference>
<reference evidence="6" key="3">
    <citation type="submission" date="2020-05" db="UniProtKB">
        <authorList>
            <consortium name="EnsemblMetazoa"/>
        </authorList>
    </citation>
    <scope>IDENTIFICATION</scope>
    <source>
        <strain evidence="6">Jacobina</strain>
    </source>
</reference>
<dbReference type="InterPro" id="IPR001254">
    <property type="entry name" value="Trypsin_dom"/>
</dbReference>
<reference evidence="5" key="2">
    <citation type="journal article" date="2020" name="BMC">
        <title>Leishmania infection induces a limited differential gene expression in the sand fly midgut.</title>
        <authorList>
            <person name="Coutinho-Abreu I.V."/>
            <person name="Serafim T.D."/>
            <person name="Meneses C."/>
            <person name="Kamhawi S."/>
            <person name="Oliveira F."/>
            <person name="Valenzuela J.G."/>
        </authorList>
    </citation>
    <scope>NUCLEOTIDE SEQUENCE</scope>
    <source>
        <strain evidence="5">Jacobina</strain>
        <tissue evidence="5">Midgut</tissue>
    </source>
</reference>
<comment type="similarity">
    <text evidence="2">Belongs to the peptidase S1 family. CLIP subfamily.</text>
</comment>
<keyword evidence="5" id="KW-0378">Hydrolase</keyword>
<dbReference type="PANTHER" id="PTHR24252:SF7">
    <property type="entry name" value="HYALIN"/>
    <property type="match status" value="1"/>
</dbReference>
<protein>
    <submittedName>
        <fullName evidence="5">Putative trypsin-like serine protease</fullName>
    </submittedName>
</protein>
<evidence type="ECO:0000256" key="1">
    <source>
        <dbReference type="ARBA" id="ARBA00023157"/>
    </source>
</evidence>
<evidence type="ECO:0000313" key="7">
    <source>
        <dbReference type="Proteomes" id="UP000092461"/>
    </source>
</evidence>
<dbReference type="GO" id="GO:0004252">
    <property type="term" value="F:serine-type endopeptidase activity"/>
    <property type="evidence" value="ECO:0007669"/>
    <property type="project" value="InterPro"/>
</dbReference>
<dbReference type="InterPro" id="IPR009003">
    <property type="entry name" value="Peptidase_S1_PA"/>
</dbReference>
<evidence type="ECO:0000256" key="3">
    <source>
        <dbReference type="SAM" id="SignalP"/>
    </source>
</evidence>
<feature type="chain" id="PRO_5044555229" evidence="3">
    <location>
        <begin position="20"/>
        <end position="170"/>
    </location>
</feature>
<organism evidence="6 7">
    <name type="scientific">Lutzomyia longipalpis</name>
    <name type="common">Sand fly</name>
    <dbReference type="NCBI Taxonomy" id="7200"/>
    <lineage>
        <taxon>Eukaryota</taxon>
        <taxon>Metazoa</taxon>
        <taxon>Ecdysozoa</taxon>
        <taxon>Arthropoda</taxon>
        <taxon>Hexapoda</taxon>
        <taxon>Insecta</taxon>
        <taxon>Pterygota</taxon>
        <taxon>Neoptera</taxon>
        <taxon>Endopterygota</taxon>
        <taxon>Diptera</taxon>
        <taxon>Nematocera</taxon>
        <taxon>Psychodoidea</taxon>
        <taxon>Psychodidae</taxon>
        <taxon>Lutzomyia</taxon>
        <taxon>Lutzomyia</taxon>
    </lineage>
</organism>
<keyword evidence="3" id="KW-0732">Signal</keyword>
<keyword evidence="1" id="KW-1015">Disulfide bond</keyword>
<evidence type="ECO:0000256" key="2">
    <source>
        <dbReference type="ARBA" id="ARBA00024195"/>
    </source>
</evidence>